<dbReference type="RefSeq" id="WP_088001032.1">
    <property type="nucleotide sequence ID" value="NZ_BMHB01000002.1"/>
</dbReference>
<dbReference type="Pfam" id="PF10694">
    <property type="entry name" value="DUF2500"/>
    <property type="match status" value="1"/>
</dbReference>
<feature type="transmembrane region" description="Helical" evidence="1">
    <location>
        <begin position="12"/>
        <end position="32"/>
    </location>
</feature>
<protein>
    <recommendedName>
        <fullName evidence="4">DUF2500 domain-containing protein</fullName>
    </recommendedName>
</protein>
<sequence>MTPGGDFLFTFGPIFIGIIFVIVISIFVFAIIKGVTQWNQNNNSPKLNVNARVVSKRTSVHGGGESSSYSSYFVTFEVESGDRLEFMVKDTEYGMLVEGDKGELAFQGTRYLGFNRSR</sequence>
<evidence type="ECO:0000256" key="1">
    <source>
        <dbReference type="SAM" id="Phobius"/>
    </source>
</evidence>
<keyword evidence="1" id="KW-0472">Membrane</keyword>
<keyword evidence="1" id="KW-0812">Transmembrane</keyword>
<comment type="caution">
    <text evidence="2">The sequence shown here is derived from an EMBL/GenBank/DDBJ whole genome shotgun (WGS) entry which is preliminary data.</text>
</comment>
<evidence type="ECO:0008006" key="4">
    <source>
        <dbReference type="Google" id="ProtNLM"/>
    </source>
</evidence>
<evidence type="ECO:0000313" key="3">
    <source>
        <dbReference type="Proteomes" id="UP000626244"/>
    </source>
</evidence>
<accession>A0A8J3AMF9</accession>
<dbReference type="EMBL" id="BMHB01000002">
    <property type="protein sequence ID" value="GGI16433.1"/>
    <property type="molecule type" value="Genomic_DNA"/>
</dbReference>
<dbReference type="Gene3D" id="2.40.50.660">
    <property type="match status" value="1"/>
</dbReference>
<gene>
    <name evidence="2" type="ORF">GCM10007380_32940</name>
</gene>
<dbReference type="AlphaFoldDB" id="A0A8J3AMF9"/>
<proteinExistence type="predicted"/>
<keyword evidence="3" id="KW-1185">Reference proteome</keyword>
<organism evidence="2 3">
    <name type="scientific">Gottfriedia solisilvae</name>
    <dbReference type="NCBI Taxonomy" id="1516104"/>
    <lineage>
        <taxon>Bacteria</taxon>
        <taxon>Bacillati</taxon>
        <taxon>Bacillota</taxon>
        <taxon>Bacilli</taxon>
        <taxon>Bacillales</taxon>
        <taxon>Bacillaceae</taxon>
        <taxon>Gottfriedia</taxon>
    </lineage>
</organism>
<dbReference type="InterPro" id="IPR019635">
    <property type="entry name" value="DUF2500"/>
</dbReference>
<name>A0A8J3AMF9_9BACI</name>
<dbReference type="Proteomes" id="UP000626244">
    <property type="component" value="Unassembled WGS sequence"/>
</dbReference>
<evidence type="ECO:0000313" key="2">
    <source>
        <dbReference type="EMBL" id="GGI16433.1"/>
    </source>
</evidence>
<reference evidence="3" key="1">
    <citation type="journal article" date="2019" name="Int. J. Syst. Evol. Microbiol.">
        <title>The Global Catalogue of Microorganisms (GCM) 10K type strain sequencing project: providing services to taxonomists for standard genome sequencing and annotation.</title>
        <authorList>
            <consortium name="The Broad Institute Genomics Platform"/>
            <consortium name="The Broad Institute Genome Sequencing Center for Infectious Disease"/>
            <person name="Wu L."/>
            <person name="Ma J."/>
        </authorList>
    </citation>
    <scope>NUCLEOTIDE SEQUENCE [LARGE SCALE GENOMIC DNA]</scope>
    <source>
        <strain evidence="3">CGMCC 1.14993</strain>
    </source>
</reference>
<keyword evidence="1" id="KW-1133">Transmembrane helix</keyword>
<dbReference type="OrthoDB" id="282886at2"/>